<sequence length="436" mass="49723">MDKRTVRRIVATALAVILAEQVFFLICGFGLPVQFGDTFMGELKSKYERLKETSGKRIVLVGGSGVVFDCDSALMDDFFPSYEIVNFGMYAGLGTKAVMDLSENYIYEGDIVILSPEQSEQTFSDYFNGEYMWQAADGAFGMLRDLKSENFEAMLGNFPRFALEKLNYVMKGQKPQTDSIYQKKSFNTYGDIELDTCRENILPNGYDVNQKVRFTEDVVQPEFMDYMNDWAKRLEKKGAVVWYRYCPVNKLSVEDMDDLAAYDVFLRQKLDFPVIGNPENSLMEAEWFFDTNFHLNQPGKEVNTVQLIRDMKAMLGDDRAVTVELPEKPHRTWGEVSAETRIWTAKDSETYQGEETIVIPENVTQIEDYAFSNCAGLKQIVLEQKDPSKCIVGQHLLDGTGAEILVPQMSVDSYKRNYFWSVYAGRIGEVTAHAEK</sequence>
<protein>
    <recommendedName>
        <fullName evidence="3">Leucine-rich repeat domain-containing protein</fullName>
    </recommendedName>
</protein>
<dbReference type="AlphaFoldDB" id="A0A174GDK8"/>
<dbReference type="RefSeq" id="WP_055066489.1">
    <property type="nucleotide sequence ID" value="NZ_CYZD01000015.1"/>
</dbReference>
<gene>
    <name evidence="1" type="ORF">ERS852394_02583</name>
</gene>
<accession>A0A174GDK8</accession>
<dbReference type="Gene3D" id="3.40.50.12480">
    <property type="match status" value="1"/>
</dbReference>
<dbReference type="Proteomes" id="UP000095409">
    <property type="component" value="Unassembled WGS sequence"/>
</dbReference>
<organism evidence="1 2">
    <name type="scientific">Blautia obeum</name>
    <dbReference type="NCBI Taxonomy" id="40520"/>
    <lineage>
        <taxon>Bacteria</taxon>
        <taxon>Bacillati</taxon>
        <taxon>Bacillota</taxon>
        <taxon>Clostridia</taxon>
        <taxon>Lachnospirales</taxon>
        <taxon>Lachnospiraceae</taxon>
        <taxon>Blautia</taxon>
    </lineage>
</organism>
<dbReference type="EMBL" id="CYZD01000015">
    <property type="protein sequence ID" value="CUO60652.1"/>
    <property type="molecule type" value="Genomic_DNA"/>
</dbReference>
<evidence type="ECO:0000313" key="1">
    <source>
        <dbReference type="EMBL" id="CUO60652.1"/>
    </source>
</evidence>
<proteinExistence type="predicted"/>
<evidence type="ECO:0008006" key="3">
    <source>
        <dbReference type="Google" id="ProtNLM"/>
    </source>
</evidence>
<name>A0A174GDK8_9FIRM</name>
<evidence type="ECO:0000313" key="2">
    <source>
        <dbReference type="Proteomes" id="UP000095409"/>
    </source>
</evidence>
<reference evidence="1 2" key="1">
    <citation type="submission" date="2015-09" db="EMBL/GenBank/DDBJ databases">
        <authorList>
            <consortium name="Pathogen Informatics"/>
        </authorList>
    </citation>
    <scope>NUCLEOTIDE SEQUENCE [LARGE SCALE GENOMIC DNA]</scope>
    <source>
        <strain evidence="1 2">2789STDY5608837</strain>
    </source>
</reference>